<name>A0A419RR13_9SPHN</name>
<feature type="chain" id="PRO_5019253804" description="DUF4189 domain-containing protein" evidence="1">
    <location>
        <begin position="23"/>
        <end position="170"/>
    </location>
</feature>
<evidence type="ECO:0000313" key="2">
    <source>
        <dbReference type="EMBL" id="RJY08243.1"/>
    </source>
</evidence>
<dbReference type="OrthoDB" id="7605675at2"/>
<gene>
    <name evidence="2" type="ORF">D6201_01715</name>
</gene>
<comment type="caution">
    <text evidence="2">The sequence shown here is derived from an EMBL/GenBank/DDBJ whole genome shotgun (WGS) entry which is preliminary data.</text>
</comment>
<dbReference type="AlphaFoldDB" id="A0A419RR13"/>
<sequence>MKSRLFMIWSAALLLAAGAVWAIDGGASRLFEAEAATHAEQTMSAPQFAKAEALASAACQCRKTGGSDECYSEYDAFVEPFLIFGEATACAPVSTKLDCFATNDGTACVEMFFSVGADVVLCTPDEARSFQAVYDATFAEKQSHEEALAAASTADLTGVADLASSGGCVG</sequence>
<protein>
    <recommendedName>
        <fullName evidence="4">DUF4189 domain-containing protein</fullName>
    </recommendedName>
</protein>
<evidence type="ECO:0008006" key="4">
    <source>
        <dbReference type="Google" id="ProtNLM"/>
    </source>
</evidence>
<keyword evidence="3" id="KW-1185">Reference proteome</keyword>
<reference evidence="2 3" key="1">
    <citation type="journal article" date="2017" name="Int. J. Syst. Evol. Microbiol.">
        <title>Erythrobacter aquimixticola sp. nov., isolated from the junction between the ocean and a freshwater spring.</title>
        <authorList>
            <person name="Park S."/>
            <person name="Jung Y.T."/>
            <person name="Choi S.J."/>
            <person name="Yoon J.H."/>
        </authorList>
    </citation>
    <scope>NUCLEOTIDE SEQUENCE [LARGE SCALE GENOMIC DNA]</scope>
    <source>
        <strain evidence="2 3">JSSK-14</strain>
    </source>
</reference>
<feature type="signal peptide" evidence="1">
    <location>
        <begin position="1"/>
        <end position="22"/>
    </location>
</feature>
<keyword evidence="1" id="KW-0732">Signal</keyword>
<proteinExistence type="predicted"/>
<evidence type="ECO:0000313" key="3">
    <source>
        <dbReference type="Proteomes" id="UP000285232"/>
    </source>
</evidence>
<accession>A0A419RR13</accession>
<dbReference type="EMBL" id="RAHX01000001">
    <property type="protein sequence ID" value="RJY08243.1"/>
    <property type="molecule type" value="Genomic_DNA"/>
</dbReference>
<dbReference type="Proteomes" id="UP000285232">
    <property type="component" value="Unassembled WGS sequence"/>
</dbReference>
<dbReference type="RefSeq" id="WP_120047131.1">
    <property type="nucleotide sequence ID" value="NZ_RAHX01000001.1"/>
</dbReference>
<evidence type="ECO:0000256" key="1">
    <source>
        <dbReference type="SAM" id="SignalP"/>
    </source>
</evidence>
<organism evidence="2 3">
    <name type="scientific">Aurantiacibacter aquimixticola</name>
    <dbReference type="NCBI Taxonomy" id="1958945"/>
    <lineage>
        <taxon>Bacteria</taxon>
        <taxon>Pseudomonadati</taxon>
        <taxon>Pseudomonadota</taxon>
        <taxon>Alphaproteobacteria</taxon>
        <taxon>Sphingomonadales</taxon>
        <taxon>Erythrobacteraceae</taxon>
        <taxon>Aurantiacibacter</taxon>
    </lineage>
</organism>